<keyword evidence="3" id="KW-1185">Reference proteome</keyword>
<dbReference type="InterPro" id="IPR002931">
    <property type="entry name" value="Transglutaminase-like"/>
</dbReference>
<dbReference type="Proteomes" id="UP001595799">
    <property type="component" value="Unassembled WGS sequence"/>
</dbReference>
<dbReference type="Pfam" id="PF08379">
    <property type="entry name" value="Bact_transglu_N"/>
    <property type="match status" value="1"/>
</dbReference>
<dbReference type="Pfam" id="PF01841">
    <property type="entry name" value="Transglut_core"/>
    <property type="match status" value="1"/>
</dbReference>
<dbReference type="PANTHER" id="PTHR33490">
    <property type="entry name" value="BLR5614 PROTEIN-RELATED"/>
    <property type="match status" value="1"/>
</dbReference>
<dbReference type="RefSeq" id="WP_382422746.1">
    <property type="nucleotide sequence ID" value="NZ_JBHSCW010000007.1"/>
</dbReference>
<sequence length="298" mass="32830">MTRLTVSHTTVYRYSRPVLFGEHRLMFRPRDSHDLRLINTGLAISPPARVHWFHDVFSNSIAVASFQEAAEELRFESNIEIEHYGLSDPDFPLEPYAETYPFSYPSEEIPDLGRTTERHYPDPERRLDGWVKAFLDGQGQVATRELLSRITAAVGQQFHYERRYAVGTQSPIATLDSGTGTCRDFALFMMEAVRALGLAARFVTGYLYDPALDEAGASTVRGAGSTHAWVQVYLPGAGWVEFDPTNGLIGGANLIRVGVARDPGQAVPLQGSYSGAAEDFLDMEVDVRVSSAGSPAPA</sequence>
<feature type="domain" description="Transglutaminase-like" evidence="1">
    <location>
        <begin position="174"/>
        <end position="246"/>
    </location>
</feature>
<gene>
    <name evidence="2" type="ORF">ACFOW6_12670</name>
</gene>
<dbReference type="EMBL" id="JBHSCW010000007">
    <property type="protein sequence ID" value="MFC4352395.1"/>
    <property type="molecule type" value="Genomic_DNA"/>
</dbReference>
<dbReference type="InterPro" id="IPR013589">
    <property type="entry name" value="Bac_transglu_N"/>
</dbReference>
<evidence type="ECO:0000313" key="2">
    <source>
        <dbReference type="EMBL" id="MFC4352395.1"/>
    </source>
</evidence>
<reference evidence="3" key="1">
    <citation type="journal article" date="2019" name="Int. J. Syst. Evol. Microbiol.">
        <title>The Global Catalogue of Microorganisms (GCM) 10K type strain sequencing project: providing services to taxonomists for standard genome sequencing and annotation.</title>
        <authorList>
            <consortium name="The Broad Institute Genomics Platform"/>
            <consortium name="The Broad Institute Genome Sequencing Center for Infectious Disease"/>
            <person name="Wu L."/>
            <person name="Ma J."/>
        </authorList>
    </citation>
    <scope>NUCLEOTIDE SEQUENCE [LARGE SCALE GENOMIC DNA]</scope>
    <source>
        <strain evidence="3">CECT 8472</strain>
    </source>
</reference>
<evidence type="ECO:0000259" key="1">
    <source>
        <dbReference type="SMART" id="SM00460"/>
    </source>
</evidence>
<dbReference type="InterPro" id="IPR038765">
    <property type="entry name" value="Papain-like_cys_pep_sf"/>
</dbReference>
<organism evidence="2 3">
    <name type="scientific">Fodinicurvata halophila</name>
    <dbReference type="NCBI Taxonomy" id="1419723"/>
    <lineage>
        <taxon>Bacteria</taxon>
        <taxon>Pseudomonadati</taxon>
        <taxon>Pseudomonadota</taxon>
        <taxon>Alphaproteobacteria</taxon>
        <taxon>Rhodospirillales</taxon>
        <taxon>Rhodovibrionaceae</taxon>
        <taxon>Fodinicurvata</taxon>
    </lineage>
</organism>
<dbReference type="Gene3D" id="3.10.620.30">
    <property type="match status" value="1"/>
</dbReference>
<accession>A0ABV8UN87</accession>
<comment type="caution">
    <text evidence="2">The sequence shown here is derived from an EMBL/GenBank/DDBJ whole genome shotgun (WGS) entry which is preliminary data.</text>
</comment>
<dbReference type="PANTHER" id="PTHR33490:SF1">
    <property type="entry name" value="SLL1233 PROTEIN"/>
    <property type="match status" value="1"/>
</dbReference>
<dbReference type="SMART" id="SM00460">
    <property type="entry name" value="TGc"/>
    <property type="match status" value="1"/>
</dbReference>
<name>A0ABV8UN87_9PROT</name>
<evidence type="ECO:0000313" key="3">
    <source>
        <dbReference type="Proteomes" id="UP001595799"/>
    </source>
</evidence>
<dbReference type="SUPFAM" id="SSF54001">
    <property type="entry name" value="Cysteine proteinases"/>
    <property type="match status" value="1"/>
</dbReference>
<protein>
    <submittedName>
        <fullName evidence="2">Transglutaminase N-terminal domain-containing protein</fullName>
    </submittedName>
</protein>
<proteinExistence type="predicted"/>